<reference evidence="8 9" key="1">
    <citation type="submission" date="2022-11" db="EMBL/GenBank/DDBJ databases">
        <title>Study of microbial diversity in lake waters.</title>
        <authorList>
            <person name="Zhang J."/>
        </authorList>
    </citation>
    <scope>NUCLEOTIDE SEQUENCE [LARGE SCALE GENOMIC DNA]</scope>
    <source>
        <strain evidence="8 9">DT12</strain>
    </source>
</reference>
<dbReference type="Proteomes" id="UP001208017">
    <property type="component" value="Unassembled WGS sequence"/>
</dbReference>
<dbReference type="Pfam" id="PF00005">
    <property type="entry name" value="ABC_tran"/>
    <property type="match status" value="1"/>
</dbReference>
<evidence type="ECO:0000256" key="1">
    <source>
        <dbReference type="ARBA" id="ARBA00004202"/>
    </source>
</evidence>
<gene>
    <name evidence="8" type="ORF">OS242_11835</name>
</gene>
<dbReference type="InterPro" id="IPR030679">
    <property type="entry name" value="ABC_ATPase_HisP-typ"/>
</dbReference>
<evidence type="ECO:0000256" key="2">
    <source>
        <dbReference type="ARBA" id="ARBA00022448"/>
    </source>
</evidence>
<evidence type="ECO:0000313" key="8">
    <source>
        <dbReference type="EMBL" id="MCX7570656.1"/>
    </source>
</evidence>
<dbReference type="GO" id="GO:0005524">
    <property type="term" value="F:ATP binding"/>
    <property type="evidence" value="ECO:0007669"/>
    <property type="project" value="UniProtKB-KW"/>
</dbReference>
<name>A0ABT3X2H8_9BACL</name>
<dbReference type="PANTHER" id="PTHR43166:SF35">
    <property type="entry name" value="L-CYSTINE IMPORT ATP-BINDING PROTEIN TCYN"/>
    <property type="match status" value="1"/>
</dbReference>
<accession>A0ABT3X2H8</accession>
<dbReference type="PROSITE" id="PS50893">
    <property type="entry name" value="ABC_TRANSPORTER_2"/>
    <property type="match status" value="1"/>
</dbReference>
<evidence type="ECO:0000256" key="4">
    <source>
        <dbReference type="ARBA" id="ARBA00022741"/>
    </source>
</evidence>
<dbReference type="InterPro" id="IPR003593">
    <property type="entry name" value="AAA+_ATPase"/>
</dbReference>
<dbReference type="EMBL" id="JAPMLT010000005">
    <property type="protein sequence ID" value="MCX7570656.1"/>
    <property type="molecule type" value="Genomic_DNA"/>
</dbReference>
<feature type="domain" description="ABC transporter" evidence="7">
    <location>
        <begin position="2"/>
        <end position="242"/>
    </location>
</feature>
<dbReference type="InterPro" id="IPR027417">
    <property type="entry name" value="P-loop_NTPase"/>
</dbReference>
<dbReference type="Gene3D" id="3.40.50.300">
    <property type="entry name" value="P-loop containing nucleotide triphosphate hydrolases"/>
    <property type="match status" value="1"/>
</dbReference>
<keyword evidence="3" id="KW-1003">Cell membrane</keyword>
<keyword evidence="5 8" id="KW-0067">ATP-binding</keyword>
<protein>
    <submittedName>
        <fullName evidence="8">Amino acid ABC transporter ATP-binding protein</fullName>
    </submittedName>
</protein>
<dbReference type="InterPro" id="IPR050086">
    <property type="entry name" value="MetN_ABC_transporter-like"/>
</dbReference>
<keyword evidence="4" id="KW-0547">Nucleotide-binding</keyword>
<evidence type="ECO:0000313" key="9">
    <source>
        <dbReference type="Proteomes" id="UP001208017"/>
    </source>
</evidence>
<dbReference type="PANTHER" id="PTHR43166">
    <property type="entry name" value="AMINO ACID IMPORT ATP-BINDING PROTEIN"/>
    <property type="match status" value="1"/>
</dbReference>
<dbReference type="InterPro" id="IPR003439">
    <property type="entry name" value="ABC_transporter-like_ATP-bd"/>
</dbReference>
<evidence type="ECO:0000256" key="6">
    <source>
        <dbReference type="ARBA" id="ARBA00023136"/>
    </source>
</evidence>
<dbReference type="CDD" id="cd03262">
    <property type="entry name" value="ABC_HisP_GlnQ"/>
    <property type="match status" value="1"/>
</dbReference>
<dbReference type="RefSeq" id="WP_267151904.1">
    <property type="nucleotide sequence ID" value="NZ_JAPMLT010000005.1"/>
</dbReference>
<dbReference type="InterPro" id="IPR017871">
    <property type="entry name" value="ABC_transporter-like_CS"/>
</dbReference>
<evidence type="ECO:0000259" key="7">
    <source>
        <dbReference type="PROSITE" id="PS50893"/>
    </source>
</evidence>
<comment type="caution">
    <text evidence="8">The sequence shown here is derived from an EMBL/GenBank/DDBJ whole genome shotgun (WGS) entry which is preliminary data.</text>
</comment>
<dbReference type="SUPFAM" id="SSF52540">
    <property type="entry name" value="P-loop containing nucleoside triphosphate hydrolases"/>
    <property type="match status" value="1"/>
</dbReference>
<keyword evidence="2" id="KW-0813">Transport</keyword>
<dbReference type="PIRSF" id="PIRSF039085">
    <property type="entry name" value="ABC_ATPase_HisP"/>
    <property type="match status" value="1"/>
</dbReference>
<dbReference type="PROSITE" id="PS00211">
    <property type="entry name" value="ABC_TRANSPORTER_1"/>
    <property type="match status" value="1"/>
</dbReference>
<evidence type="ECO:0000256" key="3">
    <source>
        <dbReference type="ARBA" id="ARBA00022475"/>
    </source>
</evidence>
<comment type="subcellular location">
    <subcellularLocation>
        <location evidence="1">Cell membrane</location>
        <topology evidence="1">Peripheral membrane protein</topology>
    </subcellularLocation>
</comment>
<keyword evidence="9" id="KW-1185">Reference proteome</keyword>
<sequence length="250" mass="27888">MIQLHNLHKRFHDLHVLRGIDLSVEEGTTTVIIGPSGSGKTTLLRCLNLLEVPSEGTLELAGHRLDFRSGQKLRQTDVIALRQQTGMVFQSYNLFPHMTALQNVMEGQITVQKRSKDAAQDKALKLLDKVGLRERADMYPHQLSGGQQQRVGIARAMAMDPKVLLFDEPTSALDPELVGEVLKVMKELADDGMTMVVVTHEMAFARDAADRVVFIDQGVIVEQGPPGDLFERPQQERTRQFLNRLGGRSV</sequence>
<evidence type="ECO:0000256" key="5">
    <source>
        <dbReference type="ARBA" id="ARBA00022840"/>
    </source>
</evidence>
<dbReference type="SMART" id="SM00382">
    <property type="entry name" value="AAA"/>
    <property type="match status" value="1"/>
</dbReference>
<proteinExistence type="predicted"/>
<organism evidence="8 9">
    <name type="scientific">Tumebacillus lacus</name>
    <dbReference type="NCBI Taxonomy" id="2995335"/>
    <lineage>
        <taxon>Bacteria</taxon>
        <taxon>Bacillati</taxon>
        <taxon>Bacillota</taxon>
        <taxon>Bacilli</taxon>
        <taxon>Bacillales</taxon>
        <taxon>Alicyclobacillaceae</taxon>
        <taxon>Tumebacillus</taxon>
    </lineage>
</organism>
<keyword evidence="6" id="KW-0472">Membrane</keyword>